<name>A0AAD9NDC4_9ANNE</name>
<organism evidence="4 5">
    <name type="scientific">Paralvinella palmiformis</name>
    <dbReference type="NCBI Taxonomy" id="53620"/>
    <lineage>
        <taxon>Eukaryota</taxon>
        <taxon>Metazoa</taxon>
        <taxon>Spiralia</taxon>
        <taxon>Lophotrochozoa</taxon>
        <taxon>Annelida</taxon>
        <taxon>Polychaeta</taxon>
        <taxon>Sedentaria</taxon>
        <taxon>Canalipalpata</taxon>
        <taxon>Terebellida</taxon>
        <taxon>Terebelliformia</taxon>
        <taxon>Alvinellidae</taxon>
        <taxon>Paralvinella</taxon>
    </lineage>
</organism>
<feature type="region of interest" description="Disordered" evidence="2">
    <location>
        <begin position="915"/>
        <end position="965"/>
    </location>
</feature>
<proteinExistence type="predicted"/>
<evidence type="ECO:0000313" key="4">
    <source>
        <dbReference type="EMBL" id="KAK2163059.1"/>
    </source>
</evidence>
<feature type="compositionally biased region" description="Polar residues" evidence="2">
    <location>
        <begin position="1417"/>
        <end position="1428"/>
    </location>
</feature>
<dbReference type="PANTHER" id="PTHR12619">
    <property type="entry name" value="RFX TRANSCRIPTION FACTOR FAMILY"/>
    <property type="match status" value="1"/>
</dbReference>
<feature type="compositionally biased region" description="Polar residues" evidence="2">
    <location>
        <begin position="563"/>
        <end position="577"/>
    </location>
</feature>
<evidence type="ECO:0000256" key="2">
    <source>
        <dbReference type="SAM" id="MobiDB-lite"/>
    </source>
</evidence>
<evidence type="ECO:0000256" key="1">
    <source>
        <dbReference type="ARBA" id="ARBA00023125"/>
    </source>
</evidence>
<dbReference type="GO" id="GO:0000981">
    <property type="term" value="F:DNA-binding transcription factor activity, RNA polymerase II-specific"/>
    <property type="evidence" value="ECO:0007669"/>
    <property type="project" value="TreeGrafter"/>
</dbReference>
<gene>
    <name evidence="4" type="ORF">LSH36_86g02045</name>
</gene>
<feature type="region of interest" description="Disordered" evidence="2">
    <location>
        <begin position="283"/>
        <end position="322"/>
    </location>
</feature>
<reference evidence="4" key="1">
    <citation type="journal article" date="2023" name="Mol. Biol. Evol.">
        <title>Third-Generation Sequencing Reveals the Adaptive Role of the Epigenome in Three Deep-Sea Polychaetes.</title>
        <authorList>
            <person name="Perez M."/>
            <person name="Aroh O."/>
            <person name="Sun Y."/>
            <person name="Lan Y."/>
            <person name="Juniper S.K."/>
            <person name="Young C.R."/>
            <person name="Angers B."/>
            <person name="Qian P.Y."/>
        </authorList>
    </citation>
    <scope>NUCLEOTIDE SEQUENCE</scope>
    <source>
        <strain evidence="4">P08H-3</strain>
    </source>
</reference>
<dbReference type="SUPFAM" id="SSF46785">
    <property type="entry name" value="Winged helix' DNA-binding domain"/>
    <property type="match status" value="1"/>
</dbReference>
<dbReference type="PROSITE" id="PS51526">
    <property type="entry name" value="RFX_DBD"/>
    <property type="match status" value="1"/>
</dbReference>
<keyword evidence="5" id="KW-1185">Reference proteome</keyword>
<dbReference type="PANTHER" id="PTHR12619:SF21">
    <property type="entry name" value="RFX-TYPE WINGED-HELIX DOMAIN-CONTAINING PROTEIN"/>
    <property type="match status" value="1"/>
</dbReference>
<dbReference type="Pfam" id="PF02257">
    <property type="entry name" value="RFX_DNA_binding"/>
    <property type="match status" value="1"/>
</dbReference>
<feature type="compositionally biased region" description="Polar residues" evidence="2">
    <location>
        <begin position="983"/>
        <end position="1024"/>
    </location>
</feature>
<keyword evidence="1" id="KW-0238">DNA-binding</keyword>
<sequence>MEAEVHMLNGLQSADQGKDGLSASNRGDALSKSNVIKLGLEKNISEASKQKIYSILDDVNKLSDVEKLLLYLKLPTGVAANQPNPSSETGFQRDEHQKALRWLRTHLEEDCGTCVQKQELFDQYRSFCERHNYKCVNQFDFGKLLRHLFPRLKLRHLGQRGQSKYPFHFLINHLGEDSSITQAACELVCEWAQKLHDNKHFSSIQELAEHLIHSCVVSTHSTAAFTIIAAAQRDDRNIISGDQDTSQSNINVAGDQITSHSTLQPKTQLQLQRTLKGRKMLREQKEKMECQTTPTTPKSSTTNNTPLTPSKQDSKNTATGKKTNIVQMQKNILPKCGSLTEMGSTPKGNPLMHHMPMLSESALTANTTASSVTSGGHVFVLPSQVSSAQIRQEANETNRLVHHQQMVIVSSLNKAPTNQAVSFIKEKSQTAGLQSSPIRSTAPKTITTTTGVTTTTNRSNSALAMLLTERLDKSHMVLSPSNSDGHCKIPGSENMVKLLRSSSTEASGSLSVSASNNGSSCSKQSSPMISGSNRGSRSLGRNKSSEVIMTTVDSSVTRMVSSLEHGSQAATVNNGKTNKGKRRMTPPKNRQSSKTVSTLLKETRGYGPVIDMKGFVNDRRPVSQLLKECRQRRTSGEEANSPCIVIAPAPTSRSSVPTQPVNITLVANQQVNVGSTLMPIPAANQQSQPGNVLLLNHANISSNEECRIKSNIVSKPVVSAAQSTVRTSQNAPIQFSGSTQMPFAKQTLDMVQNRSHCSSLNQAVVTDSIQSLGKVVSVPGAYVGHQDGNNNEGLRHNKSESYNMFQDNVTQTRINSGNVKDEVSVTNIENDALNEYLANELSSDLADITPSLTMESHSAAEEDQLGSSANISSTDQQLTESEISSFRSQNFTDQEFVMQHNDLFMCYPDSQKAASSGLQALPDGQQDEEDQYGQRPASEQMVQNPDVYSVPANNPSTRPSTMPPELDITYSNNLQTYLIHNQPSSVSGVDHNSTDSFSGYNTPSQMTPASQSALTRSPSLCSAPSTPPSMLSPPDRFSNTEPTNSFMPIQGNMGSLQLDQVSPIRPMVRNMANSESHPSCKYPNSKSGVKDLPRFTNPAASVIFGGSFVPYSTTSGEQTAANLSLQHTKKQQQQTQQQNTNLQQDNFLPVSFIRPVKRPMTTSQQGGQKRVRHRSAQDAKSLYKAQAKSKANKYNMLTSLLRSGSNLCQPAIQVLCEATLQKAQSLQRPNTLPKPLLCEDAGNNIGNPQSPFSPEVENIMAGDEQAGVEGTDALGLNVFRSHSVPAQSLQRVDTETPDFISQLIIGQPQPQDVMKINSSIDISSLLQEQITDEQNGQGLEFGARRNINDLLQDDGASIDNFYSPTGRGDHMISGASVRTSQQQVNAITNHILAIQRARKLASYPSGGVGTPPPSQNPTPDFSTELSTMGDNGNSFPVGRVTSSTLIDTPNSLDTLTTQDSQESLKEDLLVGMCVETEDMSSTLTQQHHMEYVQGSLTSSEQLKLLDI</sequence>
<dbReference type="FunFam" id="1.10.10.10:FF:000422">
    <property type="entry name" value="DNA-binding protein RFX7"/>
    <property type="match status" value="1"/>
</dbReference>
<feature type="region of interest" description="Disordered" evidence="2">
    <location>
        <begin position="1"/>
        <end position="26"/>
    </location>
</feature>
<accession>A0AAD9NDC4</accession>
<dbReference type="GO" id="GO:0000978">
    <property type="term" value="F:RNA polymerase II cis-regulatory region sequence-specific DNA binding"/>
    <property type="evidence" value="ECO:0007669"/>
    <property type="project" value="TreeGrafter"/>
</dbReference>
<feature type="compositionally biased region" description="Polar residues" evidence="2">
    <location>
        <begin position="430"/>
        <end position="439"/>
    </location>
</feature>
<evidence type="ECO:0000259" key="3">
    <source>
        <dbReference type="PROSITE" id="PS51526"/>
    </source>
</evidence>
<feature type="region of interest" description="Disordered" evidence="2">
    <location>
        <begin position="563"/>
        <end position="594"/>
    </location>
</feature>
<feature type="compositionally biased region" description="Polar residues" evidence="2">
    <location>
        <begin position="865"/>
        <end position="883"/>
    </location>
</feature>
<feature type="region of interest" description="Disordered" evidence="2">
    <location>
        <begin position="983"/>
        <end position="1051"/>
    </location>
</feature>
<feature type="compositionally biased region" description="Polar residues" evidence="2">
    <location>
        <begin position="1037"/>
        <end position="1051"/>
    </location>
</feature>
<feature type="compositionally biased region" description="Low complexity" evidence="2">
    <location>
        <begin position="292"/>
        <end position="311"/>
    </location>
</feature>
<dbReference type="EMBL" id="JAODUP010000086">
    <property type="protein sequence ID" value="KAK2163059.1"/>
    <property type="molecule type" value="Genomic_DNA"/>
</dbReference>
<evidence type="ECO:0000313" key="5">
    <source>
        <dbReference type="Proteomes" id="UP001208570"/>
    </source>
</evidence>
<protein>
    <recommendedName>
        <fullName evidence="3">RFX-type winged-helix domain-containing protein</fullName>
    </recommendedName>
</protein>
<dbReference type="Proteomes" id="UP001208570">
    <property type="component" value="Unassembled WGS sequence"/>
</dbReference>
<dbReference type="Pfam" id="PF18326">
    <property type="entry name" value="RFX5_N"/>
    <property type="match status" value="1"/>
</dbReference>
<feature type="region of interest" description="Disordered" evidence="2">
    <location>
        <begin position="430"/>
        <end position="457"/>
    </location>
</feature>
<feature type="compositionally biased region" description="Low complexity" evidence="2">
    <location>
        <begin position="441"/>
        <end position="456"/>
    </location>
</feature>
<feature type="compositionally biased region" description="Low complexity" evidence="2">
    <location>
        <begin position="508"/>
        <end position="542"/>
    </location>
</feature>
<comment type="caution">
    <text evidence="4">The sequence shown here is derived from an EMBL/GenBank/DDBJ whole genome shotgun (WGS) entry which is preliminary data.</text>
</comment>
<feature type="region of interest" description="Disordered" evidence="2">
    <location>
        <begin position="855"/>
        <end position="883"/>
    </location>
</feature>
<dbReference type="InterPro" id="IPR003150">
    <property type="entry name" value="DNA-bd_RFX"/>
</dbReference>
<feature type="compositionally biased region" description="Polar residues" evidence="2">
    <location>
        <begin position="951"/>
        <end position="960"/>
    </location>
</feature>
<dbReference type="Gene3D" id="1.10.10.10">
    <property type="entry name" value="Winged helix-like DNA-binding domain superfamily/Winged helix DNA-binding domain"/>
    <property type="match status" value="1"/>
</dbReference>
<dbReference type="InterPro" id="IPR036388">
    <property type="entry name" value="WH-like_DNA-bd_sf"/>
</dbReference>
<dbReference type="InterPro" id="IPR039779">
    <property type="entry name" value="RFX-like"/>
</dbReference>
<feature type="domain" description="RFX-type winged-helix" evidence="3">
    <location>
        <begin position="99"/>
        <end position="175"/>
    </location>
</feature>
<feature type="region of interest" description="Disordered" evidence="2">
    <location>
        <begin position="508"/>
        <end position="546"/>
    </location>
</feature>
<dbReference type="InterPro" id="IPR036390">
    <property type="entry name" value="WH_DNA-bd_sf"/>
</dbReference>
<feature type="region of interest" description="Disordered" evidence="2">
    <location>
        <begin position="1402"/>
        <end position="1428"/>
    </location>
</feature>
<dbReference type="Gene3D" id="6.10.140.1290">
    <property type="match status" value="1"/>
</dbReference>